<proteinExistence type="predicted"/>
<feature type="transmembrane region" description="Helical" evidence="1">
    <location>
        <begin position="126"/>
        <end position="150"/>
    </location>
</feature>
<protein>
    <submittedName>
        <fullName evidence="2">Uncharacterized protein</fullName>
    </submittedName>
</protein>
<keyword evidence="1" id="KW-0812">Transmembrane</keyword>
<gene>
    <name evidence="2" type="ORF">R2Q92_04500</name>
</gene>
<dbReference type="RefSeq" id="WP_194423742.1">
    <property type="nucleotide sequence ID" value="NZ_BAAAPT010000001.1"/>
</dbReference>
<sequence length="167" mass="16553">MSATPGAPDPSGSGGGAVRPGVAVVFATVGDVALLIFGLGMTSLITDESVIATPGLGQSPGAVAVTASVGAFALSLFTVVRRRDPSFVSALWVGLATALAYLAALWVTVLLVGAGLGTATAVSARVATTGFGAVVVGAALVSGWAGIALVRTRSARPRWSWEEEDDA</sequence>
<name>A0ABU5N4Z5_9MICO</name>
<dbReference type="Proteomes" id="UP001291912">
    <property type="component" value="Unassembled WGS sequence"/>
</dbReference>
<feature type="transmembrane region" description="Helical" evidence="1">
    <location>
        <begin position="61"/>
        <end position="80"/>
    </location>
</feature>
<keyword evidence="1" id="KW-0472">Membrane</keyword>
<evidence type="ECO:0000256" key="1">
    <source>
        <dbReference type="SAM" id="Phobius"/>
    </source>
</evidence>
<evidence type="ECO:0000313" key="2">
    <source>
        <dbReference type="EMBL" id="MDZ8161085.1"/>
    </source>
</evidence>
<dbReference type="EMBL" id="JAWJYN010000001">
    <property type="protein sequence ID" value="MDZ8161085.1"/>
    <property type="molecule type" value="Genomic_DNA"/>
</dbReference>
<keyword evidence="3" id="KW-1185">Reference proteome</keyword>
<keyword evidence="1" id="KW-1133">Transmembrane helix</keyword>
<feature type="transmembrane region" description="Helical" evidence="1">
    <location>
        <begin position="92"/>
        <end position="114"/>
    </location>
</feature>
<accession>A0ABU5N4Z5</accession>
<feature type="transmembrane region" description="Helical" evidence="1">
    <location>
        <begin position="21"/>
        <end position="41"/>
    </location>
</feature>
<comment type="caution">
    <text evidence="2">The sequence shown here is derived from an EMBL/GenBank/DDBJ whole genome shotgun (WGS) entry which is preliminary data.</text>
</comment>
<organism evidence="2 3">
    <name type="scientific">Microbacterium aquimaris</name>
    <dbReference type="NCBI Taxonomy" id="459816"/>
    <lineage>
        <taxon>Bacteria</taxon>
        <taxon>Bacillati</taxon>
        <taxon>Actinomycetota</taxon>
        <taxon>Actinomycetes</taxon>
        <taxon>Micrococcales</taxon>
        <taxon>Microbacteriaceae</taxon>
        <taxon>Microbacterium</taxon>
    </lineage>
</organism>
<evidence type="ECO:0000313" key="3">
    <source>
        <dbReference type="Proteomes" id="UP001291912"/>
    </source>
</evidence>
<reference evidence="2 3" key="1">
    <citation type="submission" date="2023-10" db="EMBL/GenBank/DDBJ databases">
        <title>Microbacterium xanthum sp. nov., isolated from seaweed.</title>
        <authorList>
            <person name="Lee S.D."/>
        </authorList>
    </citation>
    <scope>NUCLEOTIDE SEQUENCE [LARGE SCALE GENOMIC DNA]</scope>
    <source>
        <strain evidence="2 3">KCTC 19124</strain>
    </source>
</reference>